<dbReference type="AlphaFoldDB" id="A0A845LFT1"/>
<accession>A0A845LFT1</accession>
<reference evidence="2 3" key="1">
    <citation type="submission" date="2020-01" db="EMBL/GenBank/DDBJ databases">
        <title>Whole genome sequence of Heliobacterium gestii DSM 11169.</title>
        <authorList>
            <person name="Kyndt J.A."/>
            <person name="Meyer T.E."/>
        </authorList>
    </citation>
    <scope>NUCLEOTIDE SEQUENCE [LARGE SCALE GENOMIC DNA]</scope>
    <source>
        <strain evidence="2 3">DSM 11169</strain>
    </source>
</reference>
<dbReference type="EMBL" id="WXEX01000003">
    <property type="protein sequence ID" value="MZP42353.1"/>
    <property type="molecule type" value="Genomic_DNA"/>
</dbReference>
<dbReference type="Proteomes" id="UP000471031">
    <property type="component" value="Unassembled WGS sequence"/>
</dbReference>
<dbReference type="OrthoDB" id="9821769at2"/>
<protein>
    <submittedName>
        <fullName evidence="2">Uncharacterized protein</fullName>
    </submittedName>
</protein>
<keyword evidence="1" id="KW-0732">Signal</keyword>
<feature type="signal peptide" evidence="1">
    <location>
        <begin position="1"/>
        <end position="26"/>
    </location>
</feature>
<evidence type="ECO:0000313" key="3">
    <source>
        <dbReference type="Proteomes" id="UP000471031"/>
    </source>
</evidence>
<keyword evidence="3" id="KW-1185">Reference proteome</keyword>
<gene>
    <name evidence="2" type="ORF">GTO89_04770</name>
</gene>
<sequence>MGKNKKILSLLLVMLLVFGVVAPAGAVEPKKALQDYFIESMTRDTADVYSAMSKGQLRIEKIAFNPQKNGKTDSFSEALTEHLNNSVLDYNISFDIKNRKARVSLLFSNSRLKLPLIFYIMEKQLIVDLDSLRKSVAQIDPEIAAQLPADRQYLVNTSKDEEELFTFWNDLEKAQKDSKLDAKSQEAVADMIGLLVTSLPDKTVKVFDQQDVGVQIRHDDLLPLLSSLIQVVAENPDKVSKFYNNWKNRSSLPVQNASIDESLNPADVKKSLEELRKEMDRSFHLNEYTLIKGPKEGNRFRSLNRIDIEIFDNGDRSTGGQFCIELENWDENNPTFDFSFPTLTDSNQITFEELDRQSAKKR</sequence>
<evidence type="ECO:0000313" key="2">
    <source>
        <dbReference type="EMBL" id="MZP42353.1"/>
    </source>
</evidence>
<dbReference type="RefSeq" id="WP_161260919.1">
    <property type="nucleotide sequence ID" value="NZ_JAFBDC010000006.1"/>
</dbReference>
<feature type="chain" id="PRO_5032271117" evidence="1">
    <location>
        <begin position="27"/>
        <end position="362"/>
    </location>
</feature>
<evidence type="ECO:0000256" key="1">
    <source>
        <dbReference type="SAM" id="SignalP"/>
    </source>
</evidence>
<comment type="caution">
    <text evidence="2">The sequence shown here is derived from an EMBL/GenBank/DDBJ whole genome shotgun (WGS) entry which is preliminary data.</text>
</comment>
<organism evidence="2 3">
    <name type="scientific">Heliomicrobium gestii</name>
    <name type="common">Heliobacterium gestii</name>
    <dbReference type="NCBI Taxonomy" id="2699"/>
    <lineage>
        <taxon>Bacteria</taxon>
        <taxon>Bacillati</taxon>
        <taxon>Bacillota</taxon>
        <taxon>Clostridia</taxon>
        <taxon>Eubacteriales</taxon>
        <taxon>Heliobacteriaceae</taxon>
        <taxon>Heliomicrobium</taxon>
    </lineage>
</organism>
<proteinExistence type="predicted"/>
<name>A0A845LFT1_HELGE</name>